<feature type="region of interest" description="Disordered" evidence="1">
    <location>
        <begin position="389"/>
        <end position="423"/>
    </location>
</feature>
<dbReference type="PANTHER" id="PTHR20923:SF1">
    <property type="entry name" value="G PATCH DOMAIN AND ANKYRIN REPEAT-CONTAINING PROTEIN 1"/>
    <property type="match status" value="1"/>
</dbReference>
<organism evidence="3 4">
    <name type="scientific">Marasmius tenuissimus</name>
    <dbReference type="NCBI Taxonomy" id="585030"/>
    <lineage>
        <taxon>Eukaryota</taxon>
        <taxon>Fungi</taxon>
        <taxon>Dikarya</taxon>
        <taxon>Basidiomycota</taxon>
        <taxon>Agaricomycotina</taxon>
        <taxon>Agaricomycetes</taxon>
        <taxon>Agaricomycetidae</taxon>
        <taxon>Agaricales</taxon>
        <taxon>Marasmiineae</taxon>
        <taxon>Marasmiaceae</taxon>
        <taxon>Marasmius</taxon>
    </lineage>
</organism>
<evidence type="ECO:0000313" key="3">
    <source>
        <dbReference type="EMBL" id="KAL0069820.1"/>
    </source>
</evidence>
<feature type="compositionally biased region" description="Low complexity" evidence="1">
    <location>
        <begin position="316"/>
        <end position="328"/>
    </location>
</feature>
<dbReference type="EMBL" id="JBBXMP010000010">
    <property type="protein sequence ID" value="KAL0069820.1"/>
    <property type="molecule type" value="Genomic_DNA"/>
</dbReference>
<feature type="compositionally biased region" description="Low complexity" evidence="1">
    <location>
        <begin position="124"/>
        <end position="138"/>
    </location>
</feature>
<reference evidence="3 4" key="1">
    <citation type="submission" date="2024-05" db="EMBL/GenBank/DDBJ databases">
        <title>A draft genome resource for the thread blight pathogen Marasmius tenuissimus strain MS-2.</title>
        <authorList>
            <person name="Yulfo-Soto G.E."/>
            <person name="Baruah I.K."/>
            <person name="Amoako-Attah I."/>
            <person name="Bukari Y."/>
            <person name="Meinhardt L.W."/>
            <person name="Bailey B.A."/>
            <person name="Cohen S.P."/>
        </authorList>
    </citation>
    <scope>NUCLEOTIDE SEQUENCE [LARGE SCALE GENOMIC DNA]</scope>
    <source>
        <strain evidence="3 4">MS-2</strain>
    </source>
</reference>
<dbReference type="PROSITE" id="PS50174">
    <property type="entry name" value="G_PATCH"/>
    <property type="match status" value="1"/>
</dbReference>
<comment type="caution">
    <text evidence="3">The sequence shown here is derived from an EMBL/GenBank/DDBJ whole genome shotgun (WGS) entry which is preliminary data.</text>
</comment>
<dbReference type="PANTHER" id="PTHR20923">
    <property type="entry name" value="BAT4 PROTEIN-RELATED"/>
    <property type="match status" value="1"/>
</dbReference>
<dbReference type="InterPro" id="IPR000467">
    <property type="entry name" value="G_patch_dom"/>
</dbReference>
<feature type="compositionally biased region" description="Polar residues" evidence="1">
    <location>
        <begin position="155"/>
        <end position="173"/>
    </location>
</feature>
<proteinExistence type="predicted"/>
<feature type="compositionally biased region" description="Basic residues" evidence="1">
    <location>
        <begin position="392"/>
        <end position="403"/>
    </location>
</feature>
<gene>
    <name evidence="3" type="ORF">AAF712_003090</name>
</gene>
<sequence>MATTAFTIYSHYDPSQREQLEIETGQIQEAASNDHGGEEEPTTVWEAEAFKARKKAPPPRFVKATMDGWSAIGDSGGTSTSLATDKNDVAGWYRSLTQTRSSSSSSGLEANGKSKATMVKEMTQKSTTPSSSLKTSTGKGKGKQPRENNWFIQKVLQQSQSDGTDKPLSSSSLADILARDPPPRPASGDKFHPPVFLALGPSNKGYALLENSGWTEGEALGPDVVRTQKEGDRKRKRGLGYGVKQARIMREVDLESGDGEVKEVVPVIDLTVSDSSSDEGDGDGDGVAEEAMGASDDEHTSDSLQQGLKTEDSEPSVSFVASSASSSSNPIDRASARTALITPIPTILKSDRLGIGLKAKTVGPYKSSMKRITHNSAALAAHLQRAEDAKKRREKHGRGHRSFARQYKEEQRWRSDMQAYMNS</sequence>
<dbReference type="InterPro" id="IPR039146">
    <property type="entry name" value="GPANK1"/>
</dbReference>
<name>A0ABR3A8I5_9AGAR</name>
<evidence type="ECO:0000256" key="1">
    <source>
        <dbReference type="SAM" id="MobiDB-lite"/>
    </source>
</evidence>
<evidence type="ECO:0000313" key="4">
    <source>
        <dbReference type="Proteomes" id="UP001437256"/>
    </source>
</evidence>
<feature type="region of interest" description="Disordered" evidence="1">
    <location>
        <begin position="97"/>
        <end position="194"/>
    </location>
</feature>
<accession>A0ABR3A8I5</accession>
<dbReference type="Proteomes" id="UP001437256">
    <property type="component" value="Unassembled WGS sequence"/>
</dbReference>
<feature type="domain" description="G-patch" evidence="2">
    <location>
        <begin position="201"/>
        <end position="221"/>
    </location>
</feature>
<feature type="compositionally biased region" description="Basic and acidic residues" evidence="1">
    <location>
        <begin position="406"/>
        <end position="415"/>
    </location>
</feature>
<feature type="region of interest" description="Disordered" evidence="1">
    <location>
        <begin position="216"/>
        <end position="239"/>
    </location>
</feature>
<feature type="region of interest" description="Disordered" evidence="1">
    <location>
        <begin position="269"/>
        <end position="332"/>
    </location>
</feature>
<feature type="compositionally biased region" description="Basic and acidic residues" evidence="1">
    <location>
        <begin position="177"/>
        <end position="192"/>
    </location>
</feature>
<evidence type="ECO:0000259" key="2">
    <source>
        <dbReference type="PROSITE" id="PS50174"/>
    </source>
</evidence>
<feature type="compositionally biased region" description="Acidic residues" evidence="1">
    <location>
        <begin position="276"/>
        <end position="288"/>
    </location>
</feature>
<keyword evidence="4" id="KW-1185">Reference proteome</keyword>
<protein>
    <recommendedName>
        <fullName evidence="2">G-patch domain-containing protein</fullName>
    </recommendedName>
</protein>